<evidence type="ECO:0000313" key="2">
    <source>
        <dbReference type="EMBL" id="VEL28178.1"/>
    </source>
</evidence>
<evidence type="ECO:0000256" key="1">
    <source>
        <dbReference type="SAM" id="MobiDB-lite"/>
    </source>
</evidence>
<accession>A0A3S5BKW5</accession>
<feature type="region of interest" description="Disordered" evidence="1">
    <location>
        <begin position="84"/>
        <end position="109"/>
    </location>
</feature>
<dbReference type="EMBL" id="CAAALY010092975">
    <property type="protein sequence ID" value="VEL28178.1"/>
    <property type="molecule type" value="Genomic_DNA"/>
</dbReference>
<dbReference type="Proteomes" id="UP000784294">
    <property type="component" value="Unassembled WGS sequence"/>
</dbReference>
<feature type="compositionally biased region" description="Gly residues" evidence="1">
    <location>
        <begin position="98"/>
        <end position="109"/>
    </location>
</feature>
<comment type="caution">
    <text evidence="2">The sequence shown here is derived from an EMBL/GenBank/DDBJ whole genome shotgun (WGS) entry which is preliminary data.</text>
</comment>
<protein>
    <submittedName>
        <fullName evidence="2">Uncharacterized protein</fullName>
    </submittedName>
</protein>
<evidence type="ECO:0000313" key="3">
    <source>
        <dbReference type="Proteomes" id="UP000784294"/>
    </source>
</evidence>
<name>A0A3S5BKW5_9PLAT</name>
<gene>
    <name evidence="2" type="ORF">PXEA_LOCUS21618</name>
</gene>
<sequence>MGNRPDHHLRGPRAFGDLSMTGRTNWGPGTNYNGLGPSLPREKEHPSSAAVGSGFGNGMIDCQMGKNIRGSFCAGYGYSAGFGKGRHDWQGPNASKPVGGGEGSFGGGP</sequence>
<proteinExistence type="predicted"/>
<dbReference type="AlphaFoldDB" id="A0A3S5BKW5"/>
<organism evidence="2 3">
    <name type="scientific">Protopolystoma xenopodis</name>
    <dbReference type="NCBI Taxonomy" id="117903"/>
    <lineage>
        <taxon>Eukaryota</taxon>
        <taxon>Metazoa</taxon>
        <taxon>Spiralia</taxon>
        <taxon>Lophotrochozoa</taxon>
        <taxon>Platyhelminthes</taxon>
        <taxon>Monogenea</taxon>
        <taxon>Polyopisthocotylea</taxon>
        <taxon>Polystomatidea</taxon>
        <taxon>Polystomatidae</taxon>
        <taxon>Protopolystoma</taxon>
    </lineage>
</organism>
<reference evidence="2" key="1">
    <citation type="submission" date="2018-11" db="EMBL/GenBank/DDBJ databases">
        <authorList>
            <consortium name="Pathogen Informatics"/>
        </authorList>
    </citation>
    <scope>NUCLEOTIDE SEQUENCE</scope>
</reference>
<keyword evidence="3" id="KW-1185">Reference proteome</keyword>
<feature type="compositionally biased region" description="Polar residues" evidence="1">
    <location>
        <begin position="21"/>
        <end position="33"/>
    </location>
</feature>
<feature type="region of interest" description="Disordered" evidence="1">
    <location>
        <begin position="1"/>
        <end position="56"/>
    </location>
</feature>